<protein>
    <recommendedName>
        <fullName evidence="5">DUF4852 domain-containing protein</fullName>
    </recommendedName>
</protein>
<keyword evidence="2" id="KW-0732">Signal</keyword>
<evidence type="ECO:0008006" key="5">
    <source>
        <dbReference type="Google" id="ProtNLM"/>
    </source>
</evidence>
<keyword evidence="4" id="KW-1185">Reference proteome</keyword>
<dbReference type="Proteomes" id="UP000515506">
    <property type="component" value="Chromosome"/>
</dbReference>
<dbReference type="RefSeq" id="WP_185896890.1">
    <property type="nucleotide sequence ID" value="NZ_CP060028.1"/>
</dbReference>
<evidence type="ECO:0000313" key="4">
    <source>
        <dbReference type="Proteomes" id="UP000515506"/>
    </source>
</evidence>
<evidence type="ECO:0000256" key="2">
    <source>
        <dbReference type="SAM" id="SignalP"/>
    </source>
</evidence>
<feature type="region of interest" description="Disordered" evidence="1">
    <location>
        <begin position="306"/>
        <end position="326"/>
    </location>
</feature>
<sequence>MKTVIRRAVAIFVLVGATTTAAGAMAVEAEAPPPLLGHYITDTRALYPLRVGDWEAAGEKRYEPQELGVSVRYQDTRRPDRWMDLYLYPAGVMFDPVFEQVFQQGVDEIVQIARDRQAGEVHVGQTRVFATMPAAGAGLLGELAVKARSFALDMPMHDARYRSALAMTVRDLYFIKVRYSVQADRAADEGVQAEAETLLSGFVASVRVLNTGHCRQVLQVRAIPQGQARPGAVLASTNDGREDEMWITDDTVYLRGEVIERQAESARLRDEAQAIRDVLRGHCVAPDEMEMAVPDGMREIRFEYRLPPEGSDGSAPRLRGQRIGVG</sequence>
<name>A0ABX6RGY5_PSEMX</name>
<accession>A0ABX6RGY5</accession>
<evidence type="ECO:0000313" key="3">
    <source>
        <dbReference type="EMBL" id="QND81871.1"/>
    </source>
</evidence>
<dbReference type="EMBL" id="CP060028">
    <property type="protein sequence ID" value="QND81871.1"/>
    <property type="molecule type" value="Genomic_DNA"/>
</dbReference>
<gene>
    <name evidence="3" type="ORF">H4W19_09130</name>
</gene>
<feature type="signal peptide" evidence="2">
    <location>
        <begin position="1"/>
        <end position="26"/>
    </location>
</feature>
<feature type="chain" id="PRO_5045540771" description="DUF4852 domain-containing protein" evidence="2">
    <location>
        <begin position="27"/>
        <end position="326"/>
    </location>
</feature>
<proteinExistence type="predicted"/>
<reference evidence="3 4" key="1">
    <citation type="submission" date="2020-08" db="EMBL/GenBank/DDBJ databases">
        <title>Streptomycin resistant and MDR strain, P. mexicana.</title>
        <authorList>
            <person name="Ganesh-kumar S."/>
            <person name="Zhe T."/>
            <person name="Yu Z."/>
            <person name="Min Y."/>
        </authorList>
    </citation>
    <scope>NUCLEOTIDE SEQUENCE [LARGE SCALE GENOMIC DNA]</scope>
    <source>
        <strain evidence="3 4">GTZY</strain>
    </source>
</reference>
<evidence type="ECO:0000256" key="1">
    <source>
        <dbReference type="SAM" id="MobiDB-lite"/>
    </source>
</evidence>
<organism evidence="3 4">
    <name type="scientific">Pseudoxanthomonas mexicana</name>
    <dbReference type="NCBI Taxonomy" id="128785"/>
    <lineage>
        <taxon>Bacteria</taxon>
        <taxon>Pseudomonadati</taxon>
        <taxon>Pseudomonadota</taxon>
        <taxon>Gammaproteobacteria</taxon>
        <taxon>Lysobacterales</taxon>
        <taxon>Lysobacteraceae</taxon>
        <taxon>Pseudoxanthomonas</taxon>
    </lineage>
</organism>